<comment type="caution">
    <text evidence="1">The sequence shown here is derived from an EMBL/GenBank/DDBJ whole genome shotgun (WGS) entry which is preliminary data.</text>
</comment>
<accession>A0ACB7TDA0</accession>
<evidence type="ECO:0000313" key="1">
    <source>
        <dbReference type="EMBL" id="KAH6944277.1"/>
    </source>
</evidence>
<dbReference type="EMBL" id="CM023481">
    <property type="protein sequence ID" value="KAH6944277.1"/>
    <property type="molecule type" value="Genomic_DNA"/>
</dbReference>
<organism evidence="1 2">
    <name type="scientific">Hyalomma asiaticum</name>
    <name type="common">Tick</name>
    <dbReference type="NCBI Taxonomy" id="266040"/>
    <lineage>
        <taxon>Eukaryota</taxon>
        <taxon>Metazoa</taxon>
        <taxon>Ecdysozoa</taxon>
        <taxon>Arthropoda</taxon>
        <taxon>Chelicerata</taxon>
        <taxon>Arachnida</taxon>
        <taxon>Acari</taxon>
        <taxon>Parasitiformes</taxon>
        <taxon>Ixodida</taxon>
        <taxon>Ixodoidea</taxon>
        <taxon>Ixodidae</taxon>
        <taxon>Hyalomminae</taxon>
        <taxon>Hyalomma</taxon>
    </lineage>
</organism>
<dbReference type="Proteomes" id="UP000821845">
    <property type="component" value="Chromosome 1"/>
</dbReference>
<proteinExistence type="predicted"/>
<sequence>MHSEAKDRYQSATESTVASSSRTTSTTPSCYSVESPPTNGTEYGRLQIRSQSTYSTGESSASNGSRPSYGEQPGPSTAQLSSRSPRSEATRRPSISSNRSGSSSYTARLRCCAFP</sequence>
<name>A0ACB7TDA0_HYAAI</name>
<keyword evidence="2" id="KW-1185">Reference proteome</keyword>
<evidence type="ECO:0000313" key="2">
    <source>
        <dbReference type="Proteomes" id="UP000821845"/>
    </source>
</evidence>
<gene>
    <name evidence="1" type="ORF">HPB50_002565</name>
</gene>
<protein>
    <submittedName>
        <fullName evidence="1">Uncharacterized protein</fullName>
    </submittedName>
</protein>
<reference evidence="1" key="1">
    <citation type="submission" date="2020-05" db="EMBL/GenBank/DDBJ databases">
        <title>Large-scale comparative analyses of tick genomes elucidate their genetic diversity and vector capacities.</title>
        <authorList>
            <person name="Jia N."/>
            <person name="Wang J."/>
            <person name="Shi W."/>
            <person name="Du L."/>
            <person name="Sun Y."/>
            <person name="Zhan W."/>
            <person name="Jiang J."/>
            <person name="Wang Q."/>
            <person name="Zhang B."/>
            <person name="Ji P."/>
            <person name="Sakyi L.B."/>
            <person name="Cui X."/>
            <person name="Yuan T."/>
            <person name="Jiang B."/>
            <person name="Yang W."/>
            <person name="Lam T.T.-Y."/>
            <person name="Chang Q."/>
            <person name="Ding S."/>
            <person name="Wang X."/>
            <person name="Zhu J."/>
            <person name="Ruan X."/>
            <person name="Zhao L."/>
            <person name="Wei J."/>
            <person name="Que T."/>
            <person name="Du C."/>
            <person name="Cheng J."/>
            <person name="Dai P."/>
            <person name="Han X."/>
            <person name="Huang E."/>
            <person name="Gao Y."/>
            <person name="Liu J."/>
            <person name="Shao H."/>
            <person name="Ye R."/>
            <person name="Li L."/>
            <person name="Wei W."/>
            <person name="Wang X."/>
            <person name="Wang C."/>
            <person name="Yang T."/>
            <person name="Huo Q."/>
            <person name="Li W."/>
            <person name="Guo W."/>
            <person name="Chen H."/>
            <person name="Zhou L."/>
            <person name="Ni X."/>
            <person name="Tian J."/>
            <person name="Zhou Y."/>
            <person name="Sheng Y."/>
            <person name="Liu T."/>
            <person name="Pan Y."/>
            <person name="Xia L."/>
            <person name="Li J."/>
            <person name="Zhao F."/>
            <person name="Cao W."/>
        </authorList>
    </citation>
    <scope>NUCLEOTIDE SEQUENCE</scope>
    <source>
        <strain evidence="1">Hyas-2018</strain>
    </source>
</reference>